<dbReference type="GO" id="GO:0004560">
    <property type="term" value="F:alpha-L-fucosidase activity"/>
    <property type="evidence" value="ECO:0007669"/>
    <property type="project" value="TreeGrafter"/>
</dbReference>
<evidence type="ECO:0000313" key="3">
    <source>
        <dbReference type="EMBL" id="EMI56406.1"/>
    </source>
</evidence>
<proteinExistence type="predicted"/>
<dbReference type="Gene3D" id="2.60.40.1180">
    <property type="entry name" value="Golgi alpha-mannosidase II"/>
    <property type="match status" value="1"/>
</dbReference>
<dbReference type="SUPFAM" id="SSF48208">
    <property type="entry name" value="Six-hairpin glycosidases"/>
    <property type="match status" value="1"/>
</dbReference>
<evidence type="ECO:0000259" key="2">
    <source>
        <dbReference type="Pfam" id="PF22124"/>
    </source>
</evidence>
<name>M5UEY4_9BACT</name>
<dbReference type="PANTHER" id="PTHR31084:SF0">
    <property type="entry name" value="ALPHA-L-FUCOSIDASE 2"/>
    <property type="match status" value="1"/>
</dbReference>
<dbReference type="PATRIC" id="fig|1263870.3.peg.2287"/>
<dbReference type="EMBL" id="ANOH01000150">
    <property type="protein sequence ID" value="EMI56406.1"/>
    <property type="molecule type" value="Genomic_DNA"/>
</dbReference>
<feature type="domain" description="Alpha fucosidase A-like C-terminal" evidence="1">
    <location>
        <begin position="90"/>
        <end position="150"/>
    </location>
</feature>
<dbReference type="InterPro" id="IPR054363">
    <property type="entry name" value="GH95_cat"/>
</dbReference>
<dbReference type="Proteomes" id="UP000011885">
    <property type="component" value="Unassembled WGS sequence"/>
</dbReference>
<evidence type="ECO:0000259" key="1">
    <source>
        <dbReference type="Pfam" id="PF21307"/>
    </source>
</evidence>
<accession>M5UEY4</accession>
<dbReference type="PANTHER" id="PTHR31084">
    <property type="entry name" value="ALPHA-L-FUCOSIDASE 2"/>
    <property type="match status" value="1"/>
</dbReference>
<evidence type="ECO:0008006" key="5">
    <source>
        <dbReference type="Google" id="ProtNLM"/>
    </source>
</evidence>
<evidence type="ECO:0000313" key="4">
    <source>
        <dbReference type="Proteomes" id="UP000011885"/>
    </source>
</evidence>
<dbReference type="AlphaFoldDB" id="M5UEY4"/>
<dbReference type="InterPro" id="IPR049053">
    <property type="entry name" value="AFCA-like_C"/>
</dbReference>
<dbReference type="Pfam" id="PF21307">
    <property type="entry name" value="Glyco_hydro_95_C"/>
    <property type="match status" value="1"/>
</dbReference>
<sequence length="174" mass="19720">MEYVTPEPPHYQSAGSWITGTHLNTWARLEKAEEAYAVLNKAMRERLSPNLMMLFYTENYFQIDGNMGTTAGIAEMLLQSHRLHDDGEPILDLLPALPKQWPSGSIHGLRARGAFTVDLQWHDGTLSEVRIHSNRGTMLHLRYQNQAISLHPKAGETIHLDKKLQPTNAPLRSE</sequence>
<comment type="caution">
    <text evidence="3">The sequence shown here is derived from an EMBL/GenBank/DDBJ whole genome shotgun (WGS) entry which is preliminary data.</text>
</comment>
<dbReference type="GO" id="GO:0005975">
    <property type="term" value="P:carbohydrate metabolic process"/>
    <property type="evidence" value="ECO:0007669"/>
    <property type="project" value="InterPro"/>
</dbReference>
<feature type="domain" description="Glycosyl hydrolase family 95 catalytic" evidence="2">
    <location>
        <begin position="14"/>
        <end position="77"/>
    </location>
</feature>
<reference evidence="3 4" key="1">
    <citation type="journal article" date="2013" name="Mar. Genomics">
        <title>Expression of sulfatases in Rhodopirellula baltica and the diversity of sulfatases in the genus Rhodopirellula.</title>
        <authorList>
            <person name="Wegner C.E."/>
            <person name="Richter-Heitmann T."/>
            <person name="Klindworth A."/>
            <person name="Klockow C."/>
            <person name="Richter M."/>
            <person name="Achstetter T."/>
            <person name="Glockner F.O."/>
            <person name="Harder J."/>
        </authorList>
    </citation>
    <scope>NUCLEOTIDE SEQUENCE [LARGE SCALE GENOMIC DNA]</scope>
    <source>
        <strain evidence="3 4">SM41</strain>
    </source>
</reference>
<dbReference type="InterPro" id="IPR013780">
    <property type="entry name" value="Glyco_hydro_b"/>
</dbReference>
<protein>
    <recommendedName>
        <fullName evidence="5">Alpha-L-fucosidase</fullName>
    </recommendedName>
</protein>
<dbReference type="InterPro" id="IPR008928">
    <property type="entry name" value="6-hairpin_glycosidase_sf"/>
</dbReference>
<keyword evidence="4" id="KW-1185">Reference proteome</keyword>
<organism evidence="3 4">
    <name type="scientific">Rhodopirellula sallentina SM41</name>
    <dbReference type="NCBI Taxonomy" id="1263870"/>
    <lineage>
        <taxon>Bacteria</taxon>
        <taxon>Pseudomonadati</taxon>
        <taxon>Planctomycetota</taxon>
        <taxon>Planctomycetia</taxon>
        <taxon>Pirellulales</taxon>
        <taxon>Pirellulaceae</taxon>
        <taxon>Rhodopirellula</taxon>
    </lineage>
</organism>
<dbReference type="Pfam" id="PF22124">
    <property type="entry name" value="Glyco_hydro_95_cat"/>
    <property type="match status" value="1"/>
</dbReference>
<gene>
    <name evidence="3" type="ORF">RSSM_02145</name>
</gene>